<dbReference type="NCBIfam" id="TIGR00277">
    <property type="entry name" value="HDIG"/>
    <property type="match status" value="1"/>
</dbReference>
<name>A0A081BQR4_9BACT</name>
<proteinExistence type="predicted"/>
<reference evidence="2" key="1">
    <citation type="journal article" date="2015" name="PeerJ">
        <title>First genomic representation of candidate bacterial phylum KSB3 points to enhanced environmental sensing as a trigger of wastewater bulking.</title>
        <authorList>
            <person name="Sekiguchi Y."/>
            <person name="Ohashi A."/>
            <person name="Parks D.H."/>
            <person name="Yamauchi T."/>
            <person name="Tyson G.W."/>
            <person name="Hugenholtz P."/>
        </authorList>
    </citation>
    <scope>NUCLEOTIDE SEQUENCE [LARGE SCALE GENOMIC DNA]</scope>
</reference>
<accession>A0A081BQR4</accession>
<protein>
    <submittedName>
        <fullName evidence="2">Metal dependent phosphohydrolase</fullName>
    </submittedName>
</protein>
<evidence type="ECO:0000259" key="1">
    <source>
        <dbReference type="Pfam" id="PF01966"/>
    </source>
</evidence>
<gene>
    <name evidence="2" type="ORF">U14_05019</name>
</gene>
<dbReference type="Pfam" id="PF01966">
    <property type="entry name" value="HD"/>
    <property type="match status" value="1"/>
</dbReference>
<dbReference type="GO" id="GO:0016787">
    <property type="term" value="F:hydrolase activity"/>
    <property type="evidence" value="ECO:0007669"/>
    <property type="project" value="UniProtKB-KW"/>
</dbReference>
<dbReference type="PANTHER" id="PTHR38659">
    <property type="entry name" value="METAL-DEPENDENT PHOSPHOHYDROLASE"/>
    <property type="match status" value="1"/>
</dbReference>
<evidence type="ECO:0000313" key="2">
    <source>
        <dbReference type="EMBL" id="GAK53745.1"/>
    </source>
</evidence>
<sequence length="188" mass="21055">MTREEMRRETAFELLTEYTKSESLIKHALAVEALMQAYARKFGEDENIWGIVGLLHDFDYEQYPTLGDHPLKGAAILAERGYPEDVIYAIKTHADFLNLPRNSPMDKALFAVDELAGMLTAAALVQPQKTIQTVEVASVKKKMKDKAFARSVNRDDIRKGAEELGVALDEHIAFCLDAMKQAAERLGL</sequence>
<organism evidence="2">
    <name type="scientific">Candidatus Moduliflexus flocculans</name>
    <dbReference type="NCBI Taxonomy" id="1499966"/>
    <lineage>
        <taxon>Bacteria</taxon>
        <taxon>Candidatus Moduliflexota</taxon>
        <taxon>Candidatus Moduliflexia</taxon>
        <taxon>Candidatus Moduliflexales</taxon>
        <taxon>Candidatus Moduliflexaceae</taxon>
    </lineage>
</organism>
<dbReference type="EMBL" id="DF820460">
    <property type="protein sequence ID" value="GAK53745.1"/>
    <property type="molecule type" value="Genomic_DNA"/>
</dbReference>
<dbReference type="STRING" id="1499966.U14_05019"/>
<dbReference type="PANTHER" id="PTHR38659:SF1">
    <property type="entry name" value="METAL DEPENDENT PHOSPHOHYDROLASE"/>
    <property type="match status" value="1"/>
</dbReference>
<dbReference type="AlphaFoldDB" id="A0A081BQR4"/>
<dbReference type="InterPro" id="IPR006674">
    <property type="entry name" value="HD_domain"/>
</dbReference>
<dbReference type="Proteomes" id="UP000030700">
    <property type="component" value="Unassembled WGS sequence"/>
</dbReference>
<dbReference type="SUPFAM" id="SSF109604">
    <property type="entry name" value="HD-domain/PDEase-like"/>
    <property type="match status" value="1"/>
</dbReference>
<dbReference type="HOGENOM" id="CLU_090635_1_1_0"/>
<keyword evidence="2" id="KW-0378">Hydrolase</keyword>
<evidence type="ECO:0000313" key="3">
    <source>
        <dbReference type="Proteomes" id="UP000030700"/>
    </source>
</evidence>
<feature type="domain" description="HD" evidence="1">
    <location>
        <begin position="25"/>
        <end position="115"/>
    </location>
</feature>
<keyword evidence="3" id="KW-1185">Reference proteome</keyword>
<dbReference type="Gene3D" id="1.10.3210.10">
    <property type="entry name" value="Hypothetical protein af1432"/>
    <property type="match status" value="1"/>
</dbReference>
<dbReference type="InterPro" id="IPR006675">
    <property type="entry name" value="HDIG_dom"/>
</dbReference>